<evidence type="ECO:0000313" key="1">
    <source>
        <dbReference type="EMBL" id="JAD34475.1"/>
    </source>
</evidence>
<sequence>MPHFFEDNHSLIQHSTFSICID</sequence>
<accession>A0A0A8ZCJ9</accession>
<reference evidence="1" key="2">
    <citation type="journal article" date="2015" name="Data Brief">
        <title>Shoot transcriptome of the giant reed, Arundo donax.</title>
        <authorList>
            <person name="Barrero R.A."/>
            <person name="Guerrero F.D."/>
            <person name="Moolhuijzen P."/>
            <person name="Goolsby J.A."/>
            <person name="Tidwell J."/>
            <person name="Bellgard S.E."/>
            <person name="Bellgard M.I."/>
        </authorList>
    </citation>
    <scope>NUCLEOTIDE SEQUENCE</scope>
    <source>
        <tissue evidence="1">Shoot tissue taken approximately 20 cm above the soil surface</tissue>
    </source>
</reference>
<name>A0A0A8ZCJ9_ARUDO</name>
<dbReference type="AlphaFoldDB" id="A0A0A8ZCJ9"/>
<reference evidence="1" key="1">
    <citation type="submission" date="2014-09" db="EMBL/GenBank/DDBJ databases">
        <authorList>
            <person name="Magalhaes I.L.F."/>
            <person name="Oliveira U."/>
            <person name="Santos F.R."/>
            <person name="Vidigal T.H.D.A."/>
            <person name="Brescovit A.D."/>
            <person name="Santos A.J."/>
        </authorList>
    </citation>
    <scope>NUCLEOTIDE SEQUENCE</scope>
    <source>
        <tissue evidence="1">Shoot tissue taken approximately 20 cm above the soil surface</tissue>
    </source>
</reference>
<dbReference type="EMBL" id="GBRH01263420">
    <property type="protein sequence ID" value="JAD34475.1"/>
    <property type="molecule type" value="Transcribed_RNA"/>
</dbReference>
<proteinExistence type="predicted"/>
<protein>
    <submittedName>
        <fullName evidence="1">Uncharacterized protein</fullName>
    </submittedName>
</protein>
<organism evidence="1">
    <name type="scientific">Arundo donax</name>
    <name type="common">Giant reed</name>
    <name type="synonym">Donax arundinaceus</name>
    <dbReference type="NCBI Taxonomy" id="35708"/>
    <lineage>
        <taxon>Eukaryota</taxon>
        <taxon>Viridiplantae</taxon>
        <taxon>Streptophyta</taxon>
        <taxon>Embryophyta</taxon>
        <taxon>Tracheophyta</taxon>
        <taxon>Spermatophyta</taxon>
        <taxon>Magnoliopsida</taxon>
        <taxon>Liliopsida</taxon>
        <taxon>Poales</taxon>
        <taxon>Poaceae</taxon>
        <taxon>PACMAD clade</taxon>
        <taxon>Arundinoideae</taxon>
        <taxon>Arundineae</taxon>
        <taxon>Arundo</taxon>
    </lineage>
</organism>